<evidence type="ECO:0000256" key="3">
    <source>
        <dbReference type="ARBA" id="ARBA00011245"/>
    </source>
</evidence>
<feature type="binding site" evidence="12">
    <location>
        <position position="281"/>
    </location>
    <ligand>
        <name>ATP</name>
        <dbReference type="ChEBI" id="CHEBI:30616"/>
    </ligand>
</feature>
<dbReference type="OrthoDB" id="9815130at2"/>
<keyword evidence="6 12" id="KW-0479">Metal-binding</keyword>
<feature type="compositionally biased region" description="Basic and acidic residues" evidence="13">
    <location>
        <begin position="167"/>
        <end position="185"/>
    </location>
</feature>
<comment type="subcellular location">
    <subcellularLocation>
        <location evidence="1 12">Cytoplasm</location>
    </subcellularLocation>
</comment>
<feature type="binding site" evidence="12">
    <location>
        <position position="30"/>
    </location>
    <ligand>
        <name>Zn(2+)</name>
        <dbReference type="ChEBI" id="CHEBI:29105"/>
    </ligand>
</feature>
<evidence type="ECO:0000256" key="5">
    <source>
        <dbReference type="ARBA" id="ARBA00022598"/>
    </source>
</evidence>
<evidence type="ECO:0000256" key="9">
    <source>
        <dbReference type="ARBA" id="ARBA00022840"/>
    </source>
</evidence>
<keyword evidence="8 12" id="KW-0862">Zinc</keyword>
<dbReference type="InterPro" id="IPR024909">
    <property type="entry name" value="Cys-tRNA/MSH_ligase"/>
</dbReference>
<dbReference type="InterPro" id="IPR032678">
    <property type="entry name" value="tRNA-synt_1_cat_dom"/>
</dbReference>
<dbReference type="InterPro" id="IPR015803">
    <property type="entry name" value="Cys-tRNA-ligase"/>
</dbReference>
<keyword evidence="10 12" id="KW-0648">Protein biosynthesis</keyword>
<dbReference type="SUPFAM" id="SSF47323">
    <property type="entry name" value="Anticodon-binding domain of a subclass of class I aminoacyl-tRNA synthetases"/>
    <property type="match status" value="1"/>
</dbReference>
<keyword evidence="4 12" id="KW-0963">Cytoplasm</keyword>
<evidence type="ECO:0000256" key="2">
    <source>
        <dbReference type="ARBA" id="ARBA00005594"/>
    </source>
</evidence>
<dbReference type="GO" id="GO:0008270">
    <property type="term" value="F:zinc ion binding"/>
    <property type="evidence" value="ECO:0007669"/>
    <property type="project" value="UniProtKB-UniRule"/>
</dbReference>
<evidence type="ECO:0000256" key="7">
    <source>
        <dbReference type="ARBA" id="ARBA00022741"/>
    </source>
</evidence>
<comment type="caution">
    <text evidence="15">The sequence shown here is derived from an EMBL/GenBank/DDBJ whole genome shotgun (WGS) entry which is preliminary data.</text>
</comment>
<dbReference type="InterPro" id="IPR009080">
    <property type="entry name" value="tRNAsynth_Ia_anticodon-bd"/>
</dbReference>
<dbReference type="EMBL" id="VNHY01000004">
    <property type="protein sequence ID" value="TYP91961.1"/>
    <property type="molecule type" value="Genomic_DNA"/>
</dbReference>
<dbReference type="HAMAP" id="MF_00041">
    <property type="entry name" value="Cys_tRNA_synth"/>
    <property type="match status" value="1"/>
</dbReference>
<feature type="region of interest" description="Disordered" evidence="13">
    <location>
        <begin position="162"/>
        <end position="185"/>
    </location>
</feature>
<dbReference type="RefSeq" id="WP_148899537.1">
    <property type="nucleotide sequence ID" value="NZ_VNHY01000004.1"/>
</dbReference>
<evidence type="ECO:0000256" key="4">
    <source>
        <dbReference type="ARBA" id="ARBA00022490"/>
    </source>
</evidence>
<dbReference type="EC" id="6.1.1.16" evidence="12"/>
<keyword evidence="5 12" id="KW-0436">Ligase</keyword>
<gene>
    <name evidence="12" type="primary">cysS</name>
    <name evidence="15" type="ORF">LX73_2204</name>
</gene>
<evidence type="ECO:0000313" key="15">
    <source>
        <dbReference type="EMBL" id="TYP91961.1"/>
    </source>
</evidence>
<evidence type="ECO:0000256" key="6">
    <source>
        <dbReference type="ARBA" id="ARBA00022723"/>
    </source>
</evidence>
<evidence type="ECO:0000256" key="10">
    <source>
        <dbReference type="ARBA" id="ARBA00022917"/>
    </source>
</evidence>
<dbReference type="SMART" id="SM00840">
    <property type="entry name" value="DALR_2"/>
    <property type="match status" value="1"/>
</dbReference>
<dbReference type="PRINTS" id="PR00983">
    <property type="entry name" value="TRNASYNTHCYS"/>
</dbReference>
<evidence type="ECO:0000256" key="8">
    <source>
        <dbReference type="ARBA" id="ARBA00022833"/>
    </source>
</evidence>
<keyword evidence="7 12" id="KW-0547">Nucleotide-binding</keyword>
<dbReference type="AlphaFoldDB" id="A0A5D3YFQ3"/>
<dbReference type="GO" id="GO:0004817">
    <property type="term" value="F:cysteine-tRNA ligase activity"/>
    <property type="evidence" value="ECO:0007669"/>
    <property type="project" value="UniProtKB-UniRule"/>
</dbReference>
<dbReference type="Proteomes" id="UP000324595">
    <property type="component" value="Unassembled WGS sequence"/>
</dbReference>
<accession>A0A5D3YFQ3</accession>
<sequence length="487" mass="55637">MNNLHIYNTLSRSKEKFEPINEGFVGIYVCGPTVYGDPHLGHAKSYVSFDVVVRYLRYLGYKVRYVQNITDVGHLTDDADQGEDKLEKQAAIEKLEPMEIAEKYTYNYFRDMDKLGVQRPDISPRATGHIIEQIKMVEKLLENGHAYETEDNVYFDVSSDESYGKLSGRDIEDQESGSRIDTASDKKAPEDFALWKKAGDGHIMKWPSPWGEGYPGWHVECSAMSTKYLGEHFDIHGGGMDNQFPHHECEIAQSEGAFDQPFANYWMHNNMVTLEGQKMGKSLGNAISLDQFFSGDHELLTRAWDPQIIRFFLLQSHYRSTTDFSEDALSGAENGLQSLQDMVKTIDRIDPDEAGNETYELEKLRTTLESKLNDDFNTAQAIAILFEELKAIRKKISEGDVPANISEINEFLHNFVDGVLGLWPKQEHTTSQNDKTEQLIELLIDFRNEARHNKNFELSDAIRDRLQEMDIKLMDGPEGTEYKIDNA</sequence>
<evidence type="ECO:0000259" key="14">
    <source>
        <dbReference type="SMART" id="SM00840"/>
    </source>
</evidence>
<dbReference type="GO" id="GO:0005524">
    <property type="term" value="F:ATP binding"/>
    <property type="evidence" value="ECO:0007669"/>
    <property type="project" value="UniProtKB-UniRule"/>
</dbReference>
<dbReference type="InterPro" id="IPR015273">
    <property type="entry name" value="Cys-tRNA-synt_Ia_DALR"/>
</dbReference>
<organism evidence="15 16">
    <name type="scientific">Fodinibius salinus</name>
    <dbReference type="NCBI Taxonomy" id="860790"/>
    <lineage>
        <taxon>Bacteria</taxon>
        <taxon>Pseudomonadati</taxon>
        <taxon>Balneolota</taxon>
        <taxon>Balneolia</taxon>
        <taxon>Balneolales</taxon>
        <taxon>Balneolaceae</taxon>
        <taxon>Fodinibius</taxon>
    </lineage>
</organism>
<name>A0A5D3YFQ3_9BACT</name>
<protein>
    <recommendedName>
        <fullName evidence="12">Cysteine--tRNA ligase</fullName>
        <ecNumber evidence="12">6.1.1.16</ecNumber>
    </recommendedName>
    <alternativeName>
        <fullName evidence="12">Cysteinyl-tRNA synthetase</fullName>
        <shortName evidence="12">CysRS</shortName>
    </alternativeName>
</protein>
<feature type="binding site" evidence="12">
    <location>
        <position position="221"/>
    </location>
    <ligand>
        <name>Zn(2+)</name>
        <dbReference type="ChEBI" id="CHEBI:29105"/>
    </ligand>
</feature>
<feature type="binding site" evidence="12">
    <location>
        <position position="250"/>
    </location>
    <ligand>
        <name>Zn(2+)</name>
        <dbReference type="ChEBI" id="CHEBI:29105"/>
    </ligand>
</feature>
<dbReference type="PANTHER" id="PTHR10890:SF3">
    <property type="entry name" value="CYSTEINE--TRNA LIGASE, CYTOPLASMIC"/>
    <property type="match status" value="1"/>
</dbReference>
<dbReference type="GO" id="GO:0006423">
    <property type="term" value="P:cysteinyl-tRNA aminoacylation"/>
    <property type="evidence" value="ECO:0007669"/>
    <property type="project" value="UniProtKB-UniRule"/>
</dbReference>
<feature type="binding site" evidence="12">
    <location>
        <position position="246"/>
    </location>
    <ligand>
        <name>Zn(2+)</name>
        <dbReference type="ChEBI" id="CHEBI:29105"/>
    </ligand>
</feature>
<comment type="cofactor">
    <cofactor evidence="12">
        <name>Zn(2+)</name>
        <dbReference type="ChEBI" id="CHEBI:29105"/>
    </cofactor>
    <text evidence="12">Binds 1 zinc ion per subunit.</text>
</comment>
<comment type="subunit">
    <text evidence="3 12">Monomer.</text>
</comment>
<evidence type="ECO:0000313" key="16">
    <source>
        <dbReference type="Proteomes" id="UP000324595"/>
    </source>
</evidence>
<dbReference type="Pfam" id="PF01406">
    <property type="entry name" value="tRNA-synt_1e"/>
    <property type="match status" value="1"/>
</dbReference>
<dbReference type="InterPro" id="IPR014729">
    <property type="entry name" value="Rossmann-like_a/b/a_fold"/>
</dbReference>
<evidence type="ECO:0000256" key="12">
    <source>
        <dbReference type="HAMAP-Rule" id="MF_00041"/>
    </source>
</evidence>
<dbReference type="SUPFAM" id="SSF52374">
    <property type="entry name" value="Nucleotidylyl transferase"/>
    <property type="match status" value="1"/>
</dbReference>
<dbReference type="Pfam" id="PF09190">
    <property type="entry name" value="DALR_2"/>
    <property type="match status" value="1"/>
</dbReference>
<evidence type="ECO:0000256" key="13">
    <source>
        <dbReference type="SAM" id="MobiDB-lite"/>
    </source>
</evidence>
<dbReference type="PANTHER" id="PTHR10890">
    <property type="entry name" value="CYSTEINYL-TRNA SYNTHETASE"/>
    <property type="match status" value="1"/>
</dbReference>
<reference evidence="15 16" key="1">
    <citation type="submission" date="2019-07" db="EMBL/GenBank/DDBJ databases">
        <title>Genomic Encyclopedia of Archaeal and Bacterial Type Strains, Phase II (KMG-II): from individual species to whole genera.</title>
        <authorList>
            <person name="Goeker M."/>
        </authorList>
    </citation>
    <scope>NUCLEOTIDE SEQUENCE [LARGE SCALE GENOMIC DNA]</scope>
    <source>
        <strain evidence="15 16">DSM 21935</strain>
    </source>
</reference>
<feature type="short sequence motif" description="'HIGH' region" evidence="12">
    <location>
        <begin position="32"/>
        <end position="42"/>
    </location>
</feature>
<comment type="similarity">
    <text evidence="2 12">Belongs to the class-I aminoacyl-tRNA synthetase family.</text>
</comment>
<comment type="catalytic activity">
    <reaction evidence="12">
        <text>tRNA(Cys) + L-cysteine + ATP = L-cysteinyl-tRNA(Cys) + AMP + diphosphate</text>
        <dbReference type="Rhea" id="RHEA:17773"/>
        <dbReference type="Rhea" id="RHEA-COMP:9661"/>
        <dbReference type="Rhea" id="RHEA-COMP:9679"/>
        <dbReference type="ChEBI" id="CHEBI:30616"/>
        <dbReference type="ChEBI" id="CHEBI:33019"/>
        <dbReference type="ChEBI" id="CHEBI:35235"/>
        <dbReference type="ChEBI" id="CHEBI:78442"/>
        <dbReference type="ChEBI" id="CHEBI:78517"/>
        <dbReference type="ChEBI" id="CHEBI:456215"/>
        <dbReference type="EC" id="6.1.1.16"/>
    </reaction>
</comment>
<keyword evidence="9 12" id="KW-0067">ATP-binding</keyword>
<feature type="short sequence motif" description="'KMSKS' region" evidence="12">
    <location>
        <begin position="278"/>
        <end position="282"/>
    </location>
</feature>
<evidence type="ECO:0000256" key="11">
    <source>
        <dbReference type="ARBA" id="ARBA00023146"/>
    </source>
</evidence>
<dbReference type="Gene3D" id="3.40.50.620">
    <property type="entry name" value="HUPs"/>
    <property type="match status" value="1"/>
</dbReference>
<dbReference type="CDD" id="cd00672">
    <property type="entry name" value="CysRS_core"/>
    <property type="match status" value="1"/>
</dbReference>
<evidence type="ECO:0000256" key="1">
    <source>
        <dbReference type="ARBA" id="ARBA00004496"/>
    </source>
</evidence>
<keyword evidence="16" id="KW-1185">Reference proteome</keyword>
<dbReference type="Gene3D" id="1.20.120.1910">
    <property type="entry name" value="Cysteine-tRNA ligase, C-terminal anti-codon recognition domain"/>
    <property type="match status" value="1"/>
</dbReference>
<feature type="domain" description="Cysteinyl-tRNA synthetase class Ia DALR" evidence="14">
    <location>
        <begin position="367"/>
        <end position="428"/>
    </location>
</feature>
<keyword evidence="11 12" id="KW-0030">Aminoacyl-tRNA synthetase</keyword>
<dbReference type="NCBIfam" id="TIGR00435">
    <property type="entry name" value="cysS"/>
    <property type="match status" value="1"/>
</dbReference>
<dbReference type="GO" id="GO:0005829">
    <property type="term" value="C:cytosol"/>
    <property type="evidence" value="ECO:0007669"/>
    <property type="project" value="TreeGrafter"/>
</dbReference>
<proteinExistence type="inferred from homology"/>